<organism evidence="2">
    <name type="scientific">OCS116 cluster bacterium</name>
    <dbReference type="NCBI Taxonomy" id="2030921"/>
    <lineage>
        <taxon>Bacteria</taxon>
        <taxon>Pseudomonadati</taxon>
        <taxon>Pseudomonadota</taxon>
        <taxon>Alphaproteobacteria</taxon>
        <taxon>OCS116 cluster</taxon>
    </lineage>
</organism>
<dbReference type="EMBL" id="NVUS01000009">
    <property type="protein sequence ID" value="PCJ00936.1"/>
    <property type="molecule type" value="Genomic_DNA"/>
</dbReference>
<reference evidence="2" key="2">
    <citation type="journal article" date="2018" name="ISME J.">
        <title>A dynamic microbial community with high functional redundancy inhabits the cold, oxic subseafloor aquifer.</title>
        <authorList>
            <person name="Tully B.J."/>
            <person name="Wheat C.G."/>
            <person name="Glazer B.T."/>
            <person name="Huber J.A."/>
        </authorList>
    </citation>
    <scope>NUCLEOTIDE SEQUENCE</scope>
    <source>
        <strain evidence="2">NORP83</strain>
    </source>
</reference>
<comment type="caution">
    <text evidence="2">The sequence shown here is derived from an EMBL/GenBank/DDBJ whole genome shotgun (WGS) entry which is preliminary data.</text>
</comment>
<feature type="transmembrane region" description="Helical" evidence="1">
    <location>
        <begin position="114"/>
        <end position="138"/>
    </location>
</feature>
<keyword evidence="1" id="KW-0472">Membrane</keyword>
<feature type="transmembrane region" description="Helical" evidence="1">
    <location>
        <begin position="23"/>
        <end position="42"/>
    </location>
</feature>
<keyword evidence="1" id="KW-0812">Transmembrane</keyword>
<accession>A0A2A4Z328</accession>
<dbReference type="AlphaFoldDB" id="A0A2A4Z328"/>
<sequence length="253" mass="28789">MTFLKVVPKFFDNDKKLIFRDSFMVLMLLFTILIAVAVRYILPWLDGILIEKGYMPSENIAYALHDTYPMWASFISLYNGGLLAGMVAGFLMLDEKDEGTLTALIVTPVPLQHYTFYRFGLAALFSFLMMMIMVYIVGIELLPFWQLTLLCASASLVSIIVSLFLSLAAQNKIQGFAMGKFTSIAGWVIMGGWFLPENWQWLLGIFPPFLVHKAYWLALDGNPLWWLALALGTLLQVAAIYWMSKKFNESVYK</sequence>
<proteinExistence type="predicted"/>
<evidence type="ECO:0000256" key="1">
    <source>
        <dbReference type="SAM" id="Phobius"/>
    </source>
</evidence>
<feature type="transmembrane region" description="Helical" evidence="1">
    <location>
        <begin position="144"/>
        <end position="165"/>
    </location>
</feature>
<keyword evidence="1" id="KW-1133">Transmembrane helix</keyword>
<reference key="1">
    <citation type="submission" date="2017-08" db="EMBL/GenBank/DDBJ databases">
        <title>A dynamic microbial community with high functional redundancy inhabits the cold, oxic subseafloor aquifer.</title>
        <authorList>
            <person name="Tully B.J."/>
            <person name="Wheat C.G."/>
            <person name="Glazer B.T."/>
            <person name="Huber J.A."/>
        </authorList>
    </citation>
    <scope>NUCLEOTIDE SEQUENCE [LARGE SCALE GENOMIC DNA]</scope>
</reference>
<feature type="transmembrane region" description="Helical" evidence="1">
    <location>
        <begin position="71"/>
        <end position="93"/>
    </location>
</feature>
<protein>
    <submittedName>
        <fullName evidence="2">Uncharacterized protein</fullName>
    </submittedName>
</protein>
<feature type="transmembrane region" description="Helical" evidence="1">
    <location>
        <begin position="177"/>
        <end position="195"/>
    </location>
</feature>
<evidence type="ECO:0000313" key="2">
    <source>
        <dbReference type="EMBL" id="PCJ00936.1"/>
    </source>
</evidence>
<feature type="transmembrane region" description="Helical" evidence="1">
    <location>
        <begin position="224"/>
        <end position="243"/>
    </location>
</feature>
<gene>
    <name evidence="2" type="ORF">COB13_08200</name>
</gene>
<name>A0A2A4Z328_9PROT</name>